<keyword evidence="3" id="KW-1185">Reference proteome</keyword>
<dbReference type="CDD" id="cd00865">
    <property type="entry name" value="PEBP_bact_arch"/>
    <property type="match status" value="1"/>
</dbReference>
<evidence type="ECO:0000256" key="1">
    <source>
        <dbReference type="SAM" id="SignalP"/>
    </source>
</evidence>
<accession>A0A1W1WUM6</accession>
<reference evidence="3" key="1">
    <citation type="submission" date="2017-04" db="EMBL/GenBank/DDBJ databases">
        <authorList>
            <person name="Varghese N."/>
            <person name="Submissions S."/>
        </authorList>
    </citation>
    <scope>NUCLEOTIDE SEQUENCE [LARGE SCALE GENOMIC DNA]</scope>
    <source>
        <strain evidence="3">DSM 16512</strain>
    </source>
</reference>
<keyword evidence="1" id="KW-0732">Signal</keyword>
<evidence type="ECO:0000313" key="3">
    <source>
        <dbReference type="Proteomes" id="UP000192602"/>
    </source>
</evidence>
<dbReference type="SUPFAM" id="SSF49777">
    <property type="entry name" value="PEBP-like"/>
    <property type="match status" value="1"/>
</dbReference>
<dbReference type="Proteomes" id="UP000192602">
    <property type="component" value="Unassembled WGS sequence"/>
</dbReference>
<feature type="chain" id="PRO_5013026357" description="Phospholipid-binding protein, PBP family" evidence="1">
    <location>
        <begin position="23"/>
        <end position="172"/>
    </location>
</feature>
<organism evidence="2 3">
    <name type="scientific">Nitratiruptor tergarcus DSM 16512</name>
    <dbReference type="NCBI Taxonomy" id="1069081"/>
    <lineage>
        <taxon>Bacteria</taxon>
        <taxon>Pseudomonadati</taxon>
        <taxon>Campylobacterota</taxon>
        <taxon>Epsilonproteobacteria</taxon>
        <taxon>Nautiliales</taxon>
        <taxon>Nitratiruptoraceae</taxon>
        <taxon>Nitratiruptor</taxon>
    </lineage>
</organism>
<dbReference type="RefSeq" id="WP_197685336.1">
    <property type="nucleotide sequence ID" value="NZ_AP026671.1"/>
</dbReference>
<dbReference type="InterPro" id="IPR005247">
    <property type="entry name" value="YbhB_YbcL/LppC-like"/>
</dbReference>
<dbReference type="STRING" id="1069081.SAMN05660197_1852"/>
<dbReference type="EMBL" id="FWWZ01000001">
    <property type="protein sequence ID" value="SMC10021.1"/>
    <property type="molecule type" value="Genomic_DNA"/>
</dbReference>
<feature type="signal peptide" evidence="1">
    <location>
        <begin position="1"/>
        <end position="22"/>
    </location>
</feature>
<gene>
    <name evidence="2" type="ORF">SAMN05660197_1852</name>
</gene>
<dbReference type="Gene3D" id="3.90.280.10">
    <property type="entry name" value="PEBP-like"/>
    <property type="match status" value="1"/>
</dbReference>
<proteinExistence type="predicted"/>
<sequence length="172" mass="19035">MKVVALILTLLLTLYSSTKEHAMQLLSPAFENGKLIPVKYTCDGEDISIPLIFQNVPSEAKSIAIIMDDPDAPMGVFVHWVIYDIPTNLQGLPEGVPNYPELEYGIKQGRNDFGKIGYGGPCPPNGAHRYFIKAYALSKVLGVQPGLTKQELLELIKPYIIDEAVLMGIYER</sequence>
<protein>
    <recommendedName>
        <fullName evidence="4">Phospholipid-binding protein, PBP family</fullName>
    </recommendedName>
</protein>
<evidence type="ECO:0000313" key="2">
    <source>
        <dbReference type="EMBL" id="SMC10021.1"/>
    </source>
</evidence>
<name>A0A1W1WUM6_9BACT</name>
<dbReference type="AlphaFoldDB" id="A0A1W1WUM6"/>
<dbReference type="PANTHER" id="PTHR30289:SF1">
    <property type="entry name" value="PEBP (PHOSPHATIDYLETHANOLAMINE-BINDING PROTEIN) FAMILY PROTEIN"/>
    <property type="match status" value="1"/>
</dbReference>
<dbReference type="NCBIfam" id="TIGR00481">
    <property type="entry name" value="YbhB/YbcL family Raf kinase inhibitor-like protein"/>
    <property type="match status" value="1"/>
</dbReference>
<dbReference type="PANTHER" id="PTHR30289">
    <property type="entry name" value="UNCHARACTERIZED PROTEIN YBCL-RELATED"/>
    <property type="match status" value="1"/>
</dbReference>
<dbReference type="Pfam" id="PF01161">
    <property type="entry name" value="PBP"/>
    <property type="match status" value="1"/>
</dbReference>
<evidence type="ECO:0008006" key="4">
    <source>
        <dbReference type="Google" id="ProtNLM"/>
    </source>
</evidence>
<dbReference type="InterPro" id="IPR036610">
    <property type="entry name" value="PEBP-like_sf"/>
</dbReference>
<dbReference type="InterPro" id="IPR008914">
    <property type="entry name" value="PEBP"/>
</dbReference>